<dbReference type="SMART" id="SM00368">
    <property type="entry name" value="LRR_RI"/>
    <property type="match status" value="3"/>
</dbReference>
<dbReference type="GO" id="GO:0005096">
    <property type="term" value="F:GTPase activator activity"/>
    <property type="evidence" value="ECO:0007669"/>
    <property type="project" value="InterPro"/>
</dbReference>
<dbReference type="Pfam" id="PF13516">
    <property type="entry name" value="LRR_6"/>
    <property type="match status" value="4"/>
</dbReference>
<dbReference type="EMBL" id="LT608194">
    <property type="protein sequence ID" value="SCM25798.1"/>
    <property type="molecule type" value="Genomic_DNA"/>
</dbReference>
<organism evidence="2 3">
    <name type="scientific">Plasmodium chabaudi adami</name>
    <dbReference type="NCBI Taxonomy" id="5826"/>
    <lineage>
        <taxon>Eukaryota</taxon>
        <taxon>Sar</taxon>
        <taxon>Alveolata</taxon>
        <taxon>Apicomplexa</taxon>
        <taxon>Aconoidasida</taxon>
        <taxon>Haemosporida</taxon>
        <taxon>Plasmodiidae</taxon>
        <taxon>Plasmodium</taxon>
        <taxon>Plasmodium (Vinckeia)</taxon>
    </lineage>
</organism>
<gene>
    <name evidence="2" type="primary">LRR12</name>
    <name evidence="2" type="ORF">PCHDS_000485600</name>
</gene>
<feature type="region of interest" description="Disordered" evidence="1">
    <location>
        <begin position="453"/>
        <end position="472"/>
    </location>
</feature>
<dbReference type="Proteomes" id="UP000507536">
    <property type="component" value="Chromosome 14"/>
</dbReference>
<dbReference type="SUPFAM" id="SSF52047">
    <property type="entry name" value="RNI-like"/>
    <property type="match status" value="1"/>
</dbReference>
<name>A0A1C6YQW3_PLACE</name>
<dbReference type="InterPro" id="IPR027038">
    <property type="entry name" value="RanGap"/>
</dbReference>
<dbReference type="PANTHER" id="PTHR24113">
    <property type="entry name" value="RAN GTPASE-ACTIVATING PROTEIN 1"/>
    <property type="match status" value="1"/>
</dbReference>
<dbReference type="GO" id="GO:0005829">
    <property type="term" value="C:cytosol"/>
    <property type="evidence" value="ECO:0007669"/>
    <property type="project" value="TreeGrafter"/>
</dbReference>
<dbReference type="PANTHER" id="PTHR24113:SF15">
    <property type="entry name" value="NACHT DOMAIN-CONTAINING PROTEIN"/>
    <property type="match status" value="1"/>
</dbReference>
<dbReference type="AlphaFoldDB" id="A0A1C6YQW3"/>
<proteinExistence type="predicted"/>
<feature type="compositionally biased region" description="Basic and acidic residues" evidence="1">
    <location>
        <begin position="453"/>
        <end position="466"/>
    </location>
</feature>
<protein>
    <submittedName>
        <fullName evidence="2">Leucine-rich repeat protein</fullName>
    </submittedName>
</protein>
<dbReference type="GO" id="GO:0031267">
    <property type="term" value="F:small GTPase binding"/>
    <property type="evidence" value="ECO:0007669"/>
    <property type="project" value="TreeGrafter"/>
</dbReference>
<evidence type="ECO:0000313" key="2">
    <source>
        <dbReference type="EMBL" id="SCM25798.1"/>
    </source>
</evidence>
<evidence type="ECO:0000256" key="1">
    <source>
        <dbReference type="SAM" id="MobiDB-lite"/>
    </source>
</evidence>
<dbReference type="GO" id="GO:0006913">
    <property type="term" value="P:nucleocytoplasmic transport"/>
    <property type="evidence" value="ECO:0007669"/>
    <property type="project" value="TreeGrafter"/>
</dbReference>
<dbReference type="GO" id="GO:0048471">
    <property type="term" value="C:perinuclear region of cytoplasm"/>
    <property type="evidence" value="ECO:0007669"/>
    <property type="project" value="TreeGrafter"/>
</dbReference>
<sequence length="647" mass="74404">MDQQQSPPKIKLKENVLYSSNPILNEDEIADFVSSMNTQSTRNNDQNNNREKYNEIKKIELASLNINDWGLSILIPCILRSKNIVSLNLSNNNLTNDGANKLSQCFQYLPFLNELNLSNNSIGPEGGINIIENLFSFISNCEINHFSNNKLIKNEIITLASHSTNNVKKNYISNNSNNKIYDLDLSDNFLGPNFLLRLTQILECSTETDTDTNVSIKYKLKLKNIGIDSLSIFSFFKSCTHVEMLDISENKLSSPSFCKDIEILFKSQTNLTELHISDICDNSCKTSRYNNYGNEIFLTLIKYLHDIKNLKILSYTNNNINDESFEQFCFFLKNNINNQIKEINLSNNFISNLDMLNEALKNNQTLNIINLSKNNLTDKNIKSFTYNTLSTNLNIYDISFSFNKLTNLSCHYISDALLAQSRLIKKNIKLSYINNKKLSSPILKFPFPTESHQIDEHTNKESREETSPPNNENDVKILISNRHKDENIFFSCIGNIGFNRATETTKNYCIQKNRRILIYDKNEAFFNSNHNFSINCFKGLKFLDLSGSSITNEGISFLMSPLNKPYCPLEFLDISSFQRLNDNTYQTLTSLVSNKKYQFINNTSRLFKHLPLIIRGIPPATIQLNDTDDNIDEENTESTWWNYKEGD</sequence>
<dbReference type="Gene3D" id="3.80.10.10">
    <property type="entry name" value="Ribonuclease Inhibitor"/>
    <property type="match status" value="1"/>
</dbReference>
<reference evidence="2 3" key="1">
    <citation type="submission" date="2016-08" db="EMBL/GenBank/DDBJ databases">
        <authorList>
            <consortium name="Pathogen Informatics"/>
        </authorList>
    </citation>
    <scope>NUCLEOTIDE SEQUENCE [LARGE SCALE GENOMIC DNA]</scope>
    <source>
        <strain evidence="2 3">DS</strain>
    </source>
</reference>
<accession>A0A1C6YQW3</accession>
<dbReference type="InterPro" id="IPR001611">
    <property type="entry name" value="Leu-rich_rpt"/>
</dbReference>
<dbReference type="GO" id="GO:0005634">
    <property type="term" value="C:nucleus"/>
    <property type="evidence" value="ECO:0007669"/>
    <property type="project" value="TreeGrafter"/>
</dbReference>
<evidence type="ECO:0000313" key="3">
    <source>
        <dbReference type="Proteomes" id="UP000507536"/>
    </source>
</evidence>
<dbReference type="InterPro" id="IPR032675">
    <property type="entry name" value="LRR_dom_sf"/>
</dbReference>